<keyword evidence="7 8" id="KW-0472">Membrane</keyword>
<name>A0ABX2ZLL9_9BACI</name>
<dbReference type="Proteomes" id="UP000094580">
    <property type="component" value="Unassembled WGS sequence"/>
</dbReference>
<feature type="transmembrane region" description="Helical" evidence="9">
    <location>
        <begin position="9"/>
        <end position="27"/>
    </location>
</feature>
<sequence length="188" mass="19857">MQQERLKMLINSALFAAIIGILSQVSIPLPFSPVPITGQTLAIGLAATILGKKYGTISLLLYLALGAIGIPVFAGGAAGFGVLVGSTGGYLIGFIPTIFIIAYYIEKTKFTVLNAMIANTIGMFVTLIFGTVWLKIAASLSWHDAMAFGFYPFIILGLVKAYVASALGVIIGKRLAKANLLKRDEISA</sequence>
<feature type="transmembrane region" description="Helical" evidence="9">
    <location>
        <begin position="59"/>
        <end position="82"/>
    </location>
</feature>
<evidence type="ECO:0000256" key="5">
    <source>
        <dbReference type="ARBA" id="ARBA00022692"/>
    </source>
</evidence>
<comment type="subcellular location">
    <subcellularLocation>
        <location evidence="1 8">Cell membrane</location>
        <topology evidence="1 8">Multi-pass membrane protein</topology>
    </subcellularLocation>
</comment>
<keyword evidence="6 9" id="KW-1133">Transmembrane helix</keyword>
<dbReference type="Gene3D" id="1.10.1760.20">
    <property type="match status" value="1"/>
</dbReference>
<organism evidence="10 11">
    <name type="scientific">Gottfriedia luciferensis</name>
    <dbReference type="NCBI Taxonomy" id="178774"/>
    <lineage>
        <taxon>Bacteria</taxon>
        <taxon>Bacillati</taxon>
        <taxon>Bacillota</taxon>
        <taxon>Bacilli</taxon>
        <taxon>Bacillales</taxon>
        <taxon>Bacillaceae</taxon>
        <taxon>Gottfriedia</taxon>
    </lineage>
</organism>
<reference evidence="10 11" key="1">
    <citation type="submission" date="2016-07" db="EMBL/GenBank/DDBJ databases">
        <authorList>
            <person name="Townsley L."/>
            <person name="Shank E.A."/>
        </authorList>
    </citation>
    <scope>NUCLEOTIDE SEQUENCE [LARGE SCALE GENOMIC DNA]</scope>
    <source>
        <strain evidence="10 11">CH01</strain>
    </source>
</reference>
<evidence type="ECO:0000313" key="11">
    <source>
        <dbReference type="Proteomes" id="UP000094580"/>
    </source>
</evidence>
<feature type="transmembrane region" description="Helical" evidence="9">
    <location>
        <begin position="33"/>
        <end position="50"/>
    </location>
</feature>
<feature type="transmembrane region" description="Helical" evidence="9">
    <location>
        <begin position="88"/>
        <end position="105"/>
    </location>
</feature>
<evidence type="ECO:0000256" key="7">
    <source>
        <dbReference type="ARBA" id="ARBA00023136"/>
    </source>
</evidence>
<evidence type="ECO:0000256" key="1">
    <source>
        <dbReference type="ARBA" id="ARBA00004651"/>
    </source>
</evidence>
<comment type="caution">
    <text evidence="10">The sequence shown here is derived from an EMBL/GenBank/DDBJ whole genome shotgun (WGS) entry which is preliminary data.</text>
</comment>
<dbReference type="InterPro" id="IPR003784">
    <property type="entry name" value="BioY"/>
</dbReference>
<dbReference type="PANTHER" id="PTHR34295:SF4">
    <property type="entry name" value="BIOTIN TRANSPORTER BIOY-RELATED"/>
    <property type="match status" value="1"/>
</dbReference>
<dbReference type="Pfam" id="PF02632">
    <property type="entry name" value="BioY"/>
    <property type="match status" value="1"/>
</dbReference>
<gene>
    <name evidence="10" type="ORF">BED47_11955</name>
</gene>
<accession>A0ABX2ZLL9</accession>
<evidence type="ECO:0000313" key="10">
    <source>
        <dbReference type="EMBL" id="ODG90578.1"/>
    </source>
</evidence>
<evidence type="ECO:0000256" key="6">
    <source>
        <dbReference type="ARBA" id="ARBA00022989"/>
    </source>
</evidence>
<evidence type="ECO:0000256" key="8">
    <source>
        <dbReference type="PIRNR" id="PIRNR016661"/>
    </source>
</evidence>
<protein>
    <recommendedName>
        <fullName evidence="8">Biotin transporter</fullName>
    </recommendedName>
</protein>
<dbReference type="PIRSF" id="PIRSF016661">
    <property type="entry name" value="BioY"/>
    <property type="match status" value="1"/>
</dbReference>
<feature type="transmembrane region" description="Helical" evidence="9">
    <location>
        <begin position="117"/>
        <end position="138"/>
    </location>
</feature>
<keyword evidence="3 8" id="KW-0813">Transport</keyword>
<dbReference type="RefSeq" id="WP_069034947.1">
    <property type="nucleotide sequence ID" value="NZ_MDKC01000034.1"/>
</dbReference>
<dbReference type="EMBL" id="MDKC01000034">
    <property type="protein sequence ID" value="ODG90578.1"/>
    <property type="molecule type" value="Genomic_DNA"/>
</dbReference>
<evidence type="ECO:0000256" key="4">
    <source>
        <dbReference type="ARBA" id="ARBA00022475"/>
    </source>
</evidence>
<feature type="transmembrane region" description="Helical" evidence="9">
    <location>
        <begin position="150"/>
        <end position="172"/>
    </location>
</feature>
<dbReference type="PANTHER" id="PTHR34295">
    <property type="entry name" value="BIOTIN TRANSPORTER BIOY"/>
    <property type="match status" value="1"/>
</dbReference>
<keyword evidence="11" id="KW-1185">Reference proteome</keyword>
<evidence type="ECO:0000256" key="2">
    <source>
        <dbReference type="ARBA" id="ARBA00010692"/>
    </source>
</evidence>
<proteinExistence type="inferred from homology"/>
<evidence type="ECO:0000256" key="9">
    <source>
        <dbReference type="SAM" id="Phobius"/>
    </source>
</evidence>
<keyword evidence="4 8" id="KW-1003">Cell membrane</keyword>
<keyword evidence="5 9" id="KW-0812">Transmembrane</keyword>
<evidence type="ECO:0000256" key="3">
    <source>
        <dbReference type="ARBA" id="ARBA00022448"/>
    </source>
</evidence>
<comment type="similarity">
    <text evidence="2 8">Belongs to the BioY family.</text>
</comment>